<dbReference type="SUPFAM" id="SSF88723">
    <property type="entry name" value="PIN domain-like"/>
    <property type="match status" value="1"/>
</dbReference>
<protein>
    <submittedName>
        <fullName evidence="2">PIN domain-containing protein</fullName>
    </submittedName>
</protein>
<dbReference type="InterPro" id="IPR002716">
    <property type="entry name" value="PIN_dom"/>
</dbReference>
<dbReference type="RefSeq" id="WP_016419705.1">
    <property type="nucleotide sequence ID" value="NZ_FNND01000001.1"/>
</dbReference>
<evidence type="ECO:0000313" key="3">
    <source>
        <dbReference type="Proteomes" id="UP000182771"/>
    </source>
</evidence>
<dbReference type="OrthoDB" id="799916at2"/>
<accession>A0A1H2RF86</accession>
<dbReference type="Pfam" id="PF10130">
    <property type="entry name" value="PIN_2"/>
    <property type="match status" value="1"/>
</dbReference>
<name>A0A1H2RF86_9FLAO</name>
<dbReference type="AlphaFoldDB" id="A0A1H2RF86"/>
<proteinExistence type="predicted"/>
<dbReference type="InterPro" id="IPR029060">
    <property type="entry name" value="PIN-like_dom_sf"/>
</dbReference>
<feature type="domain" description="PIN" evidence="1">
    <location>
        <begin position="5"/>
        <end position="129"/>
    </location>
</feature>
<dbReference type="Proteomes" id="UP000182771">
    <property type="component" value="Unassembled WGS sequence"/>
</dbReference>
<dbReference type="Gene3D" id="3.40.50.1010">
    <property type="entry name" value="5'-nuclease"/>
    <property type="match status" value="1"/>
</dbReference>
<organism evidence="2 3">
    <name type="scientific">Capnocytophaga granulosa</name>
    <dbReference type="NCBI Taxonomy" id="45242"/>
    <lineage>
        <taxon>Bacteria</taxon>
        <taxon>Pseudomonadati</taxon>
        <taxon>Bacteroidota</taxon>
        <taxon>Flavobacteriia</taxon>
        <taxon>Flavobacteriales</taxon>
        <taxon>Flavobacteriaceae</taxon>
        <taxon>Capnocytophaga</taxon>
    </lineage>
</organism>
<reference evidence="2 3" key="1">
    <citation type="submission" date="2016-10" db="EMBL/GenBank/DDBJ databases">
        <authorList>
            <person name="Varghese N."/>
            <person name="Submissions S."/>
        </authorList>
    </citation>
    <scope>NUCLEOTIDE SEQUENCE [LARGE SCALE GENOMIC DNA]</scope>
    <source>
        <strain evidence="2 3">DSM 11449</strain>
    </source>
</reference>
<dbReference type="GeneID" id="85017706"/>
<dbReference type="EMBL" id="FNND01000001">
    <property type="protein sequence ID" value="SDW17474.1"/>
    <property type="molecule type" value="Genomic_DNA"/>
</dbReference>
<keyword evidence="3" id="KW-1185">Reference proteome</keyword>
<evidence type="ECO:0000259" key="1">
    <source>
        <dbReference type="Pfam" id="PF10130"/>
    </source>
</evidence>
<evidence type="ECO:0000313" key="2">
    <source>
        <dbReference type="EMBL" id="SDW17474.1"/>
    </source>
</evidence>
<comment type="caution">
    <text evidence="2">The sequence shown here is derived from an EMBL/GenBank/DDBJ whole genome shotgun (WGS) entry which is preliminary data.</text>
</comment>
<sequence>MIIIADSNIFMSALISPNGETASILAERKKIQYIVPDYLITEVTEHIPDIVKRLKNQKTKKQLLADFKELLEGITIVNIKKEVQKSNIQKAELITEDVDYDDYPFIALHLQVNHKIWTSDKILVNGLTEKGYGNFFISTEELKTHLYKKKPKK</sequence>
<gene>
    <name evidence="2" type="ORF">SAMN05444420_101430</name>
</gene>